<keyword evidence="7" id="KW-1185">Reference proteome</keyword>
<dbReference type="PROSITE" id="PS50850">
    <property type="entry name" value="MFS"/>
    <property type="match status" value="1"/>
</dbReference>
<protein>
    <submittedName>
        <fullName evidence="8">MFS domain-containing protein</fullName>
    </submittedName>
</protein>
<sequence length="521" mass="57706">MKASAVPKLSDFVQLGHYTVLVCLLSELMILCQVGNMIFMMFAGSAPRLIACGDIDLTTYPNQKEACTAYETYLNTYNGTKCVLQYDSQFGSVNVEWNYICSDAKQVKHSTSIQMIGIMLGSVIFGIFSDNYGRKKAMMVSLIGCAISMLATSFTHNLTTFTIARFIVSAFNGGSIAVNLVYTIENIPKQHRLWISNVVAWAPNYIIFAIMAYVMGEWRGLSQLASLLTVPAIIMCGFMPESAQFLAHRGQIDEAEAVVERICKIDGRDCDKDVLTQALAQEKAAFEAQQAVAKNYTFFDLFHDSKYSLYTVVLSVSFMIASIVNYGLIFNMEKLSGSIYMNAIIIGCLRYLLNLTVAVIDYKCPKVGRKLIHLWAWMLIVTACFLIFAIQATGAEAQLKYIVRFAAVSVIATTAHVYTSNGILSGELFPTCVRNLSYSFSQFHSRLGVVIAPQLFLLLDGWPPAIFLALGILGFYDMIVFHFAIPETKGHPCIEAFPAKKVTLPNAGDLEVQKLTSDNQN</sequence>
<evidence type="ECO:0000313" key="8">
    <source>
        <dbReference type="WBParaSite" id="Pan_g837.t1"/>
    </source>
</evidence>
<organism evidence="7 8">
    <name type="scientific">Panagrellus redivivus</name>
    <name type="common">Microworm</name>
    <dbReference type="NCBI Taxonomy" id="6233"/>
    <lineage>
        <taxon>Eukaryota</taxon>
        <taxon>Metazoa</taxon>
        <taxon>Ecdysozoa</taxon>
        <taxon>Nematoda</taxon>
        <taxon>Chromadorea</taxon>
        <taxon>Rhabditida</taxon>
        <taxon>Tylenchina</taxon>
        <taxon>Panagrolaimomorpha</taxon>
        <taxon>Panagrolaimoidea</taxon>
        <taxon>Panagrolaimidae</taxon>
        <taxon>Panagrellus</taxon>
    </lineage>
</organism>
<proteinExistence type="predicted"/>
<evidence type="ECO:0000256" key="4">
    <source>
        <dbReference type="ARBA" id="ARBA00023136"/>
    </source>
</evidence>
<dbReference type="InterPro" id="IPR005828">
    <property type="entry name" value="MFS_sugar_transport-like"/>
</dbReference>
<reference evidence="8" key="2">
    <citation type="submission" date="2020-10" db="UniProtKB">
        <authorList>
            <consortium name="WormBaseParasite"/>
        </authorList>
    </citation>
    <scope>IDENTIFICATION</scope>
</reference>
<feature type="transmembrane region" description="Helical" evidence="5">
    <location>
        <begin position="307"/>
        <end position="327"/>
    </location>
</feature>
<accession>A0A7E4W9T0</accession>
<feature type="transmembrane region" description="Helical" evidence="5">
    <location>
        <begin position="137"/>
        <end position="156"/>
    </location>
</feature>
<dbReference type="PANTHER" id="PTHR24064">
    <property type="entry name" value="SOLUTE CARRIER FAMILY 22 MEMBER"/>
    <property type="match status" value="1"/>
</dbReference>
<dbReference type="Gene3D" id="1.20.1250.20">
    <property type="entry name" value="MFS general substrate transporter like domains"/>
    <property type="match status" value="1"/>
</dbReference>
<dbReference type="AlphaFoldDB" id="A0A7E4W9T0"/>
<feature type="domain" description="Major facilitator superfamily (MFS) profile" evidence="6">
    <location>
        <begin position="28"/>
        <end position="489"/>
    </location>
</feature>
<feature type="transmembrane region" description="Helical" evidence="5">
    <location>
        <begin position="194"/>
        <end position="215"/>
    </location>
</feature>
<feature type="transmembrane region" description="Helical" evidence="5">
    <location>
        <begin position="162"/>
        <end position="182"/>
    </location>
</feature>
<keyword evidence="4 5" id="KW-0472">Membrane</keyword>
<dbReference type="GO" id="GO:0016020">
    <property type="term" value="C:membrane"/>
    <property type="evidence" value="ECO:0007669"/>
    <property type="project" value="UniProtKB-SubCell"/>
</dbReference>
<dbReference type="SUPFAM" id="SSF103473">
    <property type="entry name" value="MFS general substrate transporter"/>
    <property type="match status" value="1"/>
</dbReference>
<dbReference type="Pfam" id="PF00083">
    <property type="entry name" value="Sugar_tr"/>
    <property type="match status" value="1"/>
</dbReference>
<keyword evidence="2 5" id="KW-0812">Transmembrane</keyword>
<evidence type="ECO:0000256" key="2">
    <source>
        <dbReference type="ARBA" id="ARBA00022692"/>
    </source>
</evidence>
<feature type="transmembrane region" description="Helical" evidence="5">
    <location>
        <begin position="374"/>
        <end position="395"/>
    </location>
</feature>
<dbReference type="WBParaSite" id="Pan_g837.t1">
    <property type="protein sequence ID" value="Pan_g837.t1"/>
    <property type="gene ID" value="Pan_g837"/>
</dbReference>
<dbReference type="InterPro" id="IPR020846">
    <property type="entry name" value="MFS_dom"/>
</dbReference>
<dbReference type="GO" id="GO:0022857">
    <property type="term" value="F:transmembrane transporter activity"/>
    <property type="evidence" value="ECO:0007669"/>
    <property type="project" value="InterPro"/>
</dbReference>
<feature type="transmembrane region" description="Helical" evidence="5">
    <location>
        <begin position="465"/>
        <end position="485"/>
    </location>
</feature>
<dbReference type="InterPro" id="IPR036259">
    <property type="entry name" value="MFS_trans_sf"/>
</dbReference>
<dbReference type="Proteomes" id="UP000492821">
    <property type="component" value="Unassembled WGS sequence"/>
</dbReference>
<evidence type="ECO:0000256" key="1">
    <source>
        <dbReference type="ARBA" id="ARBA00004141"/>
    </source>
</evidence>
<comment type="subcellular location">
    <subcellularLocation>
        <location evidence="1">Membrane</location>
        <topology evidence="1">Multi-pass membrane protein</topology>
    </subcellularLocation>
</comment>
<evidence type="ECO:0000259" key="6">
    <source>
        <dbReference type="PROSITE" id="PS50850"/>
    </source>
</evidence>
<name>A0A7E4W9T0_PANRE</name>
<evidence type="ECO:0000256" key="3">
    <source>
        <dbReference type="ARBA" id="ARBA00022989"/>
    </source>
</evidence>
<feature type="transmembrane region" description="Helical" evidence="5">
    <location>
        <begin position="15"/>
        <end position="39"/>
    </location>
</feature>
<evidence type="ECO:0000313" key="7">
    <source>
        <dbReference type="Proteomes" id="UP000492821"/>
    </source>
</evidence>
<reference evidence="7" key="1">
    <citation type="journal article" date="2013" name="Genetics">
        <title>The draft genome and transcriptome of Panagrellus redivivus are shaped by the harsh demands of a free-living lifestyle.</title>
        <authorList>
            <person name="Srinivasan J."/>
            <person name="Dillman A.R."/>
            <person name="Macchietto M.G."/>
            <person name="Heikkinen L."/>
            <person name="Lakso M."/>
            <person name="Fracchia K.M."/>
            <person name="Antoshechkin I."/>
            <person name="Mortazavi A."/>
            <person name="Wong G."/>
            <person name="Sternberg P.W."/>
        </authorList>
    </citation>
    <scope>NUCLEOTIDE SEQUENCE [LARGE SCALE GENOMIC DNA]</scope>
    <source>
        <strain evidence="7">MT8872</strain>
    </source>
</reference>
<feature type="transmembrane region" description="Helical" evidence="5">
    <location>
        <begin position="401"/>
        <end position="424"/>
    </location>
</feature>
<keyword evidence="3 5" id="KW-1133">Transmembrane helix</keyword>
<evidence type="ECO:0000256" key="5">
    <source>
        <dbReference type="SAM" id="Phobius"/>
    </source>
</evidence>
<feature type="transmembrane region" description="Helical" evidence="5">
    <location>
        <begin position="339"/>
        <end position="362"/>
    </location>
</feature>